<dbReference type="VEuPathDB" id="FungiDB:CC1G_13068"/>
<proteinExistence type="predicted"/>
<dbReference type="KEGG" id="cci:CC1G_13068"/>
<dbReference type="OrthoDB" id="2875868at2759"/>
<evidence type="ECO:0000313" key="2">
    <source>
        <dbReference type="EMBL" id="EAU81260.1"/>
    </source>
</evidence>
<keyword evidence="3" id="KW-1185">Reference proteome</keyword>
<organism evidence="2 3">
    <name type="scientific">Coprinopsis cinerea (strain Okayama-7 / 130 / ATCC MYA-4618 / FGSC 9003)</name>
    <name type="common">Inky cap fungus</name>
    <name type="synonym">Hormographiella aspergillata</name>
    <dbReference type="NCBI Taxonomy" id="240176"/>
    <lineage>
        <taxon>Eukaryota</taxon>
        <taxon>Fungi</taxon>
        <taxon>Dikarya</taxon>
        <taxon>Basidiomycota</taxon>
        <taxon>Agaricomycotina</taxon>
        <taxon>Agaricomycetes</taxon>
        <taxon>Agaricomycetidae</taxon>
        <taxon>Agaricales</taxon>
        <taxon>Agaricineae</taxon>
        <taxon>Psathyrellaceae</taxon>
        <taxon>Coprinopsis</taxon>
    </lineage>
</organism>
<dbReference type="Proteomes" id="UP000001861">
    <property type="component" value="Unassembled WGS sequence"/>
</dbReference>
<protein>
    <submittedName>
        <fullName evidence="2">Uncharacterized protein</fullName>
    </submittedName>
</protein>
<gene>
    <name evidence="2" type="ORF">CC1G_13068</name>
</gene>
<feature type="compositionally biased region" description="Polar residues" evidence="1">
    <location>
        <begin position="156"/>
        <end position="165"/>
    </location>
</feature>
<dbReference type="AlphaFoldDB" id="A8PD86"/>
<reference evidence="2 3" key="1">
    <citation type="journal article" date="2010" name="Proc. Natl. Acad. Sci. U.S.A.">
        <title>Insights into evolution of multicellular fungi from the assembled chromosomes of the mushroom Coprinopsis cinerea (Coprinus cinereus).</title>
        <authorList>
            <person name="Stajich J.E."/>
            <person name="Wilke S.K."/>
            <person name="Ahren D."/>
            <person name="Au C.H."/>
            <person name="Birren B.W."/>
            <person name="Borodovsky M."/>
            <person name="Burns C."/>
            <person name="Canback B."/>
            <person name="Casselton L.A."/>
            <person name="Cheng C.K."/>
            <person name="Deng J."/>
            <person name="Dietrich F.S."/>
            <person name="Fargo D.C."/>
            <person name="Farman M.L."/>
            <person name="Gathman A.C."/>
            <person name="Goldberg J."/>
            <person name="Guigo R."/>
            <person name="Hoegger P.J."/>
            <person name="Hooker J.B."/>
            <person name="Huggins A."/>
            <person name="James T.Y."/>
            <person name="Kamada T."/>
            <person name="Kilaru S."/>
            <person name="Kodira C."/>
            <person name="Kues U."/>
            <person name="Kupfer D."/>
            <person name="Kwan H.S."/>
            <person name="Lomsadze A."/>
            <person name="Li W."/>
            <person name="Lilly W.W."/>
            <person name="Ma L.J."/>
            <person name="Mackey A.J."/>
            <person name="Manning G."/>
            <person name="Martin F."/>
            <person name="Muraguchi H."/>
            <person name="Natvig D.O."/>
            <person name="Palmerini H."/>
            <person name="Ramesh M.A."/>
            <person name="Rehmeyer C.J."/>
            <person name="Roe B.A."/>
            <person name="Shenoy N."/>
            <person name="Stanke M."/>
            <person name="Ter-Hovhannisyan V."/>
            <person name="Tunlid A."/>
            <person name="Velagapudi R."/>
            <person name="Vision T.J."/>
            <person name="Zeng Q."/>
            <person name="Zolan M.E."/>
            <person name="Pukkila P.J."/>
        </authorList>
    </citation>
    <scope>NUCLEOTIDE SEQUENCE [LARGE SCALE GENOMIC DNA]</scope>
    <source>
        <strain evidence="3">Okayama-7 / 130 / ATCC MYA-4618 / FGSC 9003</strain>
    </source>
</reference>
<sequence length="235" mass="26840">MASTFPKRRDILDNGDFGLELTDESRRHLGFRQVANGNRNVLRGAHNLRRETPHIAAKWRADFEQLAVQGLCGDAFWDLFIQCMDCNVIMPRFLFPYKHSCSNRAIRQRHHIWDPSSPSFMNRLRYQSDDDDTASDESGPSTAPCSPVPLRGSGLQLRSKSSIYQTPPPRPVPQSPIAKRKLHEVEDGNEGDDEDYLRACARRRLPSSFDDSQEDVFTYRESSSDLPELADIIDF</sequence>
<name>A8PD86_COPC7</name>
<comment type="caution">
    <text evidence="2">The sequence shown here is derived from an EMBL/GenBank/DDBJ whole genome shotgun (WGS) entry which is preliminary data.</text>
</comment>
<evidence type="ECO:0000256" key="1">
    <source>
        <dbReference type="SAM" id="MobiDB-lite"/>
    </source>
</evidence>
<feature type="region of interest" description="Disordered" evidence="1">
    <location>
        <begin position="123"/>
        <end position="194"/>
    </location>
</feature>
<accession>A8PD86</accession>
<dbReference type="InParanoid" id="A8PD86"/>
<dbReference type="GeneID" id="6017205"/>
<dbReference type="EMBL" id="AACS02000006">
    <property type="protein sequence ID" value="EAU81260.1"/>
    <property type="molecule type" value="Genomic_DNA"/>
</dbReference>
<dbReference type="RefSeq" id="XP_001840556.1">
    <property type="nucleotide sequence ID" value="XM_001840504.1"/>
</dbReference>
<evidence type="ECO:0000313" key="3">
    <source>
        <dbReference type="Proteomes" id="UP000001861"/>
    </source>
</evidence>